<feature type="compositionally biased region" description="Basic and acidic residues" evidence="1">
    <location>
        <begin position="285"/>
        <end position="295"/>
    </location>
</feature>
<dbReference type="AlphaFoldDB" id="A0A644YR44"/>
<name>A0A644YR44_9ZZZZ</name>
<reference evidence="2" key="1">
    <citation type="submission" date="2019-08" db="EMBL/GenBank/DDBJ databases">
        <authorList>
            <person name="Kucharzyk K."/>
            <person name="Murdoch R.W."/>
            <person name="Higgins S."/>
            <person name="Loffler F."/>
        </authorList>
    </citation>
    <scope>NUCLEOTIDE SEQUENCE</scope>
</reference>
<organism evidence="2">
    <name type="scientific">bioreactor metagenome</name>
    <dbReference type="NCBI Taxonomy" id="1076179"/>
    <lineage>
        <taxon>unclassified sequences</taxon>
        <taxon>metagenomes</taxon>
        <taxon>ecological metagenomes</taxon>
    </lineage>
</organism>
<dbReference type="EMBL" id="VSSQ01005384">
    <property type="protein sequence ID" value="MPM28933.1"/>
    <property type="molecule type" value="Genomic_DNA"/>
</dbReference>
<evidence type="ECO:0008006" key="3">
    <source>
        <dbReference type="Google" id="ProtNLM"/>
    </source>
</evidence>
<comment type="caution">
    <text evidence="2">The sequence shown here is derived from an EMBL/GenBank/DDBJ whole genome shotgun (WGS) entry which is preliminary data.</text>
</comment>
<accession>A0A644YR44</accession>
<gene>
    <name evidence="2" type="ORF">SDC9_75471</name>
</gene>
<evidence type="ECO:0000256" key="1">
    <source>
        <dbReference type="SAM" id="MobiDB-lite"/>
    </source>
</evidence>
<sequence>MFGGIAGFFGNVLGAARATVTEKLDNMKAAYEAHGGGIRGVAAAAVEGVKGAYTAGFTFLDKLTGGKLTEIKDKFADKLAPIGNIVGNVMEAARATATETLGNMKAAYEANGGGIKGVAAATMEGVKGYYTAGYSFIDNLTGGKLTAIKDKFFGGVTAIRDGIGSKIAEVGTKFSQGVENIKTNVTNAVSWFFNSGQKVISTFADGIKNGFSSAVDAVKGGLQKIRNMLPFSDAKEGPLSTLTLSGQRTMTTYAQGLTLAQDAPADAVERSLSQTQNALSLQEEPEQRATLERPAAKKLSLSNVDSTRGGADSKNSPDRSPEGVTIQRLLLNVDFSKIKELPLLIALLKEIEDYTNANGGDVDMTAAPEPI</sequence>
<proteinExistence type="predicted"/>
<feature type="compositionally biased region" description="Polar residues" evidence="1">
    <location>
        <begin position="271"/>
        <end position="280"/>
    </location>
</feature>
<evidence type="ECO:0000313" key="2">
    <source>
        <dbReference type="EMBL" id="MPM28933.1"/>
    </source>
</evidence>
<feature type="region of interest" description="Disordered" evidence="1">
    <location>
        <begin position="271"/>
        <end position="322"/>
    </location>
</feature>
<protein>
    <recommendedName>
        <fullName evidence="3">Phage tail tape measure protein domain-containing protein</fullName>
    </recommendedName>
</protein>